<accession>A0A1W1I8L4</accession>
<organism evidence="12 13">
    <name type="scientific">Nitrospira japonica</name>
    <dbReference type="NCBI Taxonomy" id="1325564"/>
    <lineage>
        <taxon>Bacteria</taxon>
        <taxon>Pseudomonadati</taxon>
        <taxon>Nitrospirota</taxon>
        <taxon>Nitrospiria</taxon>
        <taxon>Nitrospirales</taxon>
        <taxon>Nitrospiraceae</taxon>
        <taxon>Nitrospira</taxon>
    </lineage>
</organism>
<dbReference type="GO" id="GO:0070475">
    <property type="term" value="P:rRNA base methylation"/>
    <property type="evidence" value="ECO:0007669"/>
    <property type="project" value="TreeGrafter"/>
</dbReference>
<comment type="similarity">
    <text evidence="2 10">Belongs to the RNA methyltransferase RsmE family.</text>
</comment>
<comment type="subcellular location">
    <subcellularLocation>
        <location evidence="1 10">Cytoplasm</location>
    </subcellularLocation>
</comment>
<evidence type="ECO:0000256" key="8">
    <source>
        <dbReference type="ARBA" id="ARBA00025699"/>
    </source>
</evidence>
<sequence length="245" mass="26764">MPSFFVAPDAVTPPTIRITGPLLRHLKDSLRLADGDGLTLTEEGIRRHRAEIIATTDRLIECRILDTTAAPLRSGPRLVLAQALLKGEKMDWVIQKATELGADRIVPIQTKNAVVKLHPDRVEHQRARWERIAVEAAQQSERWTVPTIAEPIALSKVAAAYPSAVKFVLAERSTETSLTTVTLPAGTDQTVLLSIGPEGGWDEDELRLMREQAYSAVSLGSRILRAETAAIATLSIVQSRLGELG</sequence>
<dbReference type="Proteomes" id="UP000192042">
    <property type="component" value="Chromosome I"/>
</dbReference>
<dbReference type="EC" id="2.1.1.193" evidence="10"/>
<dbReference type="Gene3D" id="3.40.1280.10">
    <property type="match status" value="1"/>
</dbReference>
<evidence type="ECO:0000259" key="11">
    <source>
        <dbReference type="Pfam" id="PF04452"/>
    </source>
</evidence>
<dbReference type="PANTHER" id="PTHR30027:SF3">
    <property type="entry name" value="16S RRNA (URACIL(1498)-N(3))-METHYLTRANSFERASE"/>
    <property type="match status" value="1"/>
</dbReference>
<keyword evidence="4 10" id="KW-0698">rRNA processing</keyword>
<keyword evidence="7 10" id="KW-0949">S-adenosyl-L-methionine</keyword>
<proteinExistence type="inferred from homology"/>
<evidence type="ECO:0000256" key="1">
    <source>
        <dbReference type="ARBA" id="ARBA00004496"/>
    </source>
</evidence>
<evidence type="ECO:0000256" key="9">
    <source>
        <dbReference type="ARBA" id="ARBA00047944"/>
    </source>
</evidence>
<dbReference type="CDD" id="cd18084">
    <property type="entry name" value="RsmE-like"/>
    <property type="match status" value="1"/>
</dbReference>
<keyword evidence="13" id="KW-1185">Reference proteome</keyword>
<evidence type="ECO:0000256" key="7">
    <source>
        <dbReference type="ARBA" id="ARBA00022691"/>
    </source>
</evidence>
<evidence type="ECO:0000256" key="2">
    <source>
        <dbReference type="ARBA" id="ARBA00005528"/>
    </source>
</evidence>
<comment type="catalytic activity">
    <reaction evidence="9 10">
        <text>uridine(1498) in 16S rRNA + S-adenosyl-L-methionine = N(3)-methyluridine(1498) in 16S rRNA + S-adenosyl-L-homocysteine + H(+)</text>
        <dbReference type="Rhea" id="RHEA:42920"/>
        <dbReference type="Rhea" id="RHEA-COMP:10283"/>
        <dbReference type="Rhea" id="RHEA-COMP:10284"/>
        <dbReference type="ChEBI" id="CHEBI:15378"/>
        <dbReference type="ChEBI" id="CHEBI:57856"/>
        <dbReference type="ChEBI" id="CHEBI:59789"/>
        <dbReference type="ChEBI" id="CHEBI:65315"/>
        <dbReference type="ChEBI" id="CHEBI:74502"/>
        <dbReference type="EC" id="2.1.1.193"/>
    </reaction>
</comment>
<dbReference type="InterPro" id="IPR029028">
    <property type="entry name" value="Alpha/beta_knot_MTases"/>
</dbReference>
<dbReference type="InterPro" id="IPR029026">
    <property type="entry name" value="tRNA_m1G_MTases_N"/>
</dbReference>
<dbReference type="RefSeq" id="WP_080887415.1">
    <property type="nucleotide sequence ID" value="NZ_LT828648.1"/>
</dbReference>
<dbReference type="InterPro" id="IPR046886">
    <property type="entry name" value="RsmE_MTase_dom"/>
</dbReference>
<keyword evidence="6 10" id="KW-0808">Transferase</keyword>
<dbReference type="KEGG" id="nja:NSJP_2966"/>
<dbReference type="GO" id="GO:0005737">
    <property type="term" value="C:cytoplasm"/>
    <property type="evidence" value="ECO:0007669"/>
    <property type="project" value="UniProtKB-SubCell"/>
</dbReference>
<evidence type="ECO:0000313" key="12">
    <source>
        <dbReference type="EMBL" id="SLM49133.1"/>
    </source>
</evidence>
<dbReference type="GO" id="GO:0070042">
    <property type="term" value="F:rRNA (uridine-N3-)-methyltransferase activity"/>
    <property type="evidence" value="ECO:0007669"/>
    <property type="project" value="TreeGrafter"/>
</dbReference>
<gene>
    <name evidence="12" type="ORF">NSJP_2966</name>
</gene>
<evidence type="ECO:0000256" key="10">
    <source>
        <dbReference type="PIRNR" id="PIRNR015601"/>
    </source>
</evidence>
<evidence type="ECO:0000256" key="4">
    <source>
        <dbReference type="ARBA" id="ARBA00022552"/>
    </source>
</evidence>
<dbReference type="NCBIfam" id="TIGR00046">
    <property type="entry name" value="RsmE family RNA methyltransferase"/>
    <property type="match status" value="1"/>
</dbReference>
<evidence type="ECO:0000256" key="3">
    <source>
        <dbReference type="ARBA" id="ARBA00022490"/>
    </source>
</evidence>
<dbReference type="SUPFAM" id="SSF75217">
    <property type="entry name" value="alpha/beta knot"/>
    <property type="match status" value="1"/>
</dbReference>
<evidence type="ECO:0000256" key="5">
    <source>
        <dbReference type="ARBA" id="ARBA00022603"/>
    </source>
</evidence>
<keyword evidence="3 10" id="KW-0963">Cytoplasm</keyword>
<dbReference type="AlphaFoldDB" id="A0A1W1I8L4"/>
<dbReference type="Pfam" id="PF04452">
    <property type="entry name" value="Methyltrans_RNA"/>
    <property type="match status" value="1"/>
</dbReference>
<dbReference type="InterPro" id="IPR006700">
    <property type="entry name" value="RsmE"/>
</dbReference>
<reference evidence="12 13" key="1">
    <citation type="submission" date="2017-03" db="EMBL/GenBank/DDBJ databases">
        <authorList>
            <person name="Afonso C.L."/>
            <person name="Miller P.J."/>
            <person name="Scott M.A."/>
            <person name="Spackman E."/>
            <person name="Goraichik I."/>
            <person name="Dimitrov K.M."/>
            <person name="Suarez D.L."/>
            <person name="Swayne D.E."/>
        </authorList>
    </citation>
    <scope>NUCLEOTIDE SEQUENCE [LARGE SCALE GENOMIC DNA]</scope>
    <source>
        <strain evidence="12">Genome sequencing of Nitrospira japonica strain NJ11</strain>
    </source>
</reference>
<feature type="domain" description="Ribosomal RNA small subunit methyltransferase E methyltransferase" evidence="11">
    <location>
        <begin position="77"/>
        <end position="238"/>
    </location>
</feature>
<evidence type="ECO:0000313" key="13">
    <source>
        <dbReference type="Proteomes" id="UP000192042"/>
    </source>
</evidence>
<dbReference type="OrthoDB" id="9815641at2"/>
<dbReference type="PIRSF" id="PIRSF015601">
    <property type="entry name" value="MTase_slr0722"/>
    <property type="match status" value="1"/>
</dbReference>
<keyword evidence="5 10" id="KW-0489">Methyltransferase</keyword>
<dbReference type="STRING" id="1325564.NSJP_2966"/>
<comment type="function">
    <text evidence="8 10">Specifically methylates the N3 position of the uracil ring of uridine 1498 (m3U1498) in 16S rRNA. Acts on the fully assembled 30S ribosomal subunit.</text>
</comment>
<dbReference type="SUPFAM" id="SSF88697">
    <property type="entry name" value="PUA domain-like"/>
    <property type="match status" value="1"/>
</dbReference>
<protein>
    <recommendedName>
        <fullName evidence="10">Ribosomal RNA small subunit methyltransferase E</fullName>
        <ecNumber evidence="10">2.1.1.193</ecNumber>
    </recommendedName>
</protein>
<dbReference type="EMBL" id="LT828648">
    <property type="protein sequence ID" value="SLM49133.1"/>
    <property type="molecule type" value="Genomic_DNA"/>
</dbReference>
<evidence type="ECO:0000256" key="6">
    <source>
        <dbReference type="ARBA" id="ARBA00022679"/>
    </source>
</evidence>
<dbReference type="PANTHER" id="PTHR30027">
    <property type="entry name" value="RIBOSOMAL RNA SMALL SUBUNIT METHYLTRANSFERASE E"/>
    <property type="match status" value="1"/>
</dbReference>
<dbReference type="InterPro" id="IPR015947">
    <property type="entry name" value="PUA-like_sf"/>
</dbReference>
<name>A0A1W1I8L4_9BACT</name>